<feature type="transmembrane region" description="Helical" evidence="1">
    <location>
        <begin position="46"/>
        <end position="64"/>
    </location>
</feature>
<dbReference type="AlphaFoldDB" id="A0A0G1L3A2"/>
<evidence type="ECO:0000256" key="1">
    <source>
        <dbReference type="SAM" id="Phobius"/>
    </source>
</evidence>
<evidence type="ECO:0008006" key="4">
    <source>
        <dbReference type="Google" id="ProtNLM"/>
    </source>
</evidence>
<keyword evidence="1" id="KW-0812">Transmembrane</keyword>
<keyword evidence="1" id="KW-0472">Membrane</keyword>
<protein>
    <recommendedName>
        <fullName evidence="4">DUF5658 domain-containing protein</fullName>
    </recommendedName>
</protein>
<evidence type="ECO:0000313" key="3">
    <source>
        <dbReference type="Proteomes" id="UP000034368"/>
    </source>
</evidence>
<keyword evidence="1" id="KW-1133">Transmembrane helix</keyword>
<proteinExistence type="predicted"/>
<dbReference type="Proteomes" id="UP000034368">
    <property type="component" value="Unassembled WGS sequence"/>
</dbReference>
<reference evidence="2 3" key="1">
    <citation type="journal article" date="2015" name="Nature">
        <title>rRNA introns, odd ribosomes, and small enigmatic genomes across a large radiation of phyla.</title>
        <authorList>
            <person name="Brown C.T."/>
            <person name="Hug L.A."/>
            <person name="Thomas B.C."/>
            <person name="Sharon I."/>
            <person name="Castelle C.J."/>
            <person name="Singh A."/>
            <person name="Wilkins M.J."/>
            <person name="Williams K.H."/>
            <person name="Banfield J.F."/>
        </authorList>
    </citation>
    <scope>NUCLEOTIDE SEQUENCE [LARGE SCALE GENOMIC DNA]</scope>
</reference>
<dbReference type="EMBL" id="LCKD01000001">
    <property type="protein sequence ID" value="KKT90431.1"/>
    <property type="molecule type" value="Genomic_DNA"/>
</dbReference>
<accession>A0A0G1L3A2</accession>
<comment type="caution">
    <text evidence="2">The sequence shown here is derived from an EMBL/GenBank/DDBJ whole genome shotgun (WGS) entry which is preliminary data.</text>
</comment>
<organism evidence="2 3">
    <name type="scientific">Candidatus Yanofskybacteria bacterium GW2011_GWB1_45_11</name>
    <dbReference type="NCBI Taxonomy" id="1619026"/>
    <lineage>
        <taxon>Bacteria</taxon>
        <taxon>Candidatus Yanofskyibacteriota</taxon>
    </lineage>
</organism>
<sequence>MAKTETIYTSAMSAAITIIVVALITILADTNLAFKTWLASWTGHHWVTKSFITAILYPLFFVLLRTRKPRVNDAGTATLTLNLVAIAGFVLILAFYFFEYLK</sequence>
<gene>
    <name evidence="2" type="ORF">UW90_C0001G0019</name>
</gene>
<feature type="transmembrane region" description="Helical" evidence="1">
    <location>
        <begin position="76"/>
        <end position="98"/>
    </location>
</feature>
<evidence type="ECO:0000313" key="2">
    <source>
        <dbReference type="EMBL" id="KKT90431.1"/>
    </source>
</evidence>
<feature type="transmembrane region" description="Helical" evidence="1">
    <location>
        <begin position="7"/>
        <end position="26"/>
    </location>
</feature>
<name>A0A0G1L3A2_9BACT</name>